<protein>
    <submittedName>
        <fullName evidence="1">Uncharacterized protein</fullName>
    </submittedName>
</protein>
<evidence type="ECO:0000313" key="2">
    <source>
        <dbReference type="Proteomes" id="UP001230496"/>
    </source>
</evidence>
<dbReference type="KEGG" id="msaa:QYS49_01980"/>
<dbReference type="Proteomes" id="UP001230496">
    <property type="component" value="Chromosome"/>
</dbReference>
<reference evidence="1 2" key="1">
    <citation type="submission" date="2023-08" db="EMBL/GenBank/DDBJ databases">
        <title>Comparative genomics and taxonomic characterization of three novel marine species of genus Marivirga.</title>
        <authorList>
            <person name="Muhammad N."/>
            <person name="Kim S.-G."/>
        </authorList>
    </citation>
    <scope>NUCLEOTIDE SEQUENCE [LARGE SCALE GENOMIC DNA]</scope>
    <source>
        <strain evidence="1 2">BDSF4-3</strain>
    </source>
</reference>
<gene>
    <name evidence="1" type="ORF">QYS49_01980</name>
</gene>
<proteinExistence type="predicted"/>
<dbReference type="RefSeq" id="WP_308350662.1">
    <property type="nucleotide sequence ID" value="NZ_CP129971.1"/>
</dbReference>
<evidence type="ECO:0000313" key="1">
    <source>
        <dbReference type="EMBL" id="WKK76184.2"/>
    </source>
</evidence>
<dbReference type="AlphaFoldDB" id="A0AA49GDU1"/>
<sequence>MNNIKSISIIILISAFLMNCDGKKQGNEEGHSEHETQSKNIEIELNQGEKWVVNEEMKPFLKQSEEILQSYNASNDSSHLELADQLKAQNDQLISSCTMKGKSHDELHKWLHPHLQLVKKLQEAESKKEAEAVIQQLEDSYEIYHQYFQ</sequence>
<dbReference type="EMBL" id="CP129971">
    <property type="protein sequence ID" value="WKK76184.2"/>
    <property type="molecule type" value="Genomic_DNA"/>
</dbReference>
<organism evidence="1 2">
    <name type="scientific">Marivirga salinarum</name>
    <dbReference type="NCBI Taxonomy" id="3059078"/>
    <lineage>
        <taxon>Bacteria</taxon>
        <taxon>Pseudomonadati</taxon>
        <taxon>Bacteroidota</taxon>
        <taxon>Cytophagia</taxon>
        <taxon>Cytophagales</taxon>
        <taxon>Marivirgaceae</taxon>
        <taxon>Marivirga</taxon>
    </lineage>
</organism>
<accession>A0AA49GDU1</accession>
<keyword evidence="2" id="KW-1185">Reference proteome</keyword>
<name>A0AA49GDU1_9BACT</name>